<name>A0A7X6DHF7_9BURK</name>
<evidence type="ECO:0000256" key="1">
    <source>
        <dbReference type="SAM" id="SignalP"/>
    </source>
</evidence>
<protein>
    <submittedName>
        <fullName evidence="2">Uncharacterized protein</fullName>
    </submittedName>
</protein>
<dbReference type="EMBL" id="VTOX01000005">
    <property type="protein sequence ID" value="NKE67246.1"/>
    <property type="molecule type" value="Genomic_DNA"/>
</dbReference>
<accession>A0A7X6DHF7</accession>
<keyword evidence="3" id="KW-1185">Reference proteome</keyword>
<evidence type="ECO:0000313" key="2">
    <source>
        <dbReference type="EMBL" id="NKE67246.1"/>
    </source>
</evidence>
<keyword evidence="1" id="KW-0732">Signal</keyword>
<comment type="caution">
    <text evidence="2">The sequence shown here is derived from an EMBL/GenBank/DDBJ whole genome shotgun (WGS) entry which is preliminary data.</text>
</comment>
<feature type="chain" id="PRO_5030938690" evidence="1">
    <location>
        <begin position="18"/>
        <end position="60"/>
    </location>
</feature>
<dbReference type="Proteomes" id="UP000521868">
    <property type="component" value="Unassembled WGS sequence"/>
</dbReference>
<dbReference type="AlphaFoldDB" id="A0A7X6DHF7"/>
<reference evidence="2 3" key="1">
    <citation type="journal article" date="2020" name="Nature">
        <title>Bacterial chemolithoautotrophy via manganese oxidation.</title>
        <authorList>
            <person name="Yu H."/>
            <person name="Leadbetter J.R."/>
        </authorList>
    </citation>
    <scope>NUCLEOTIDE SEQUENCE [LARGE SCALE GENOMIC DNA]</scope>
    <source>
        <strain evidence="2 3">RBP-1</strain>
    </source>
</reference>
<organism evidence="2 3">
    <name type="scientific">Ramlibacter lithotrophicus</name>
    <dbReference type="NCBI Taxonomy" id="2606681"/>
    <lineage>
        <taxon>Bacteria</taxon>
        <taxon>Pseudomonadati</taxon>
        <taxon>Pseudomonadota</taxon>
        <taxon>Betaproteobacteria</taxon>
        <taxon>Burkholderiales</taxon>
        <taxon>Comamonadaceae</taxon>
        <taxon>Ramlibacter</taxon>
    </lineage>
</organism>
<sequence length="60" mass="6018">MRLLVQSAMIFFGTLMAAGLLALGEPQATASFATQGGGEPGTLVVLQGSWPEPAAAASAR</sequence>
<gene>
    <name evidence="2" type="ORF">RAMLITH_15585</name>
</gene>
<dbReference type="RefSeq" id="WP_168108372.1">
    <property type="nucleotide sequence ID" value="NZ_VTOX01000005.1"/>
</dbReference>
<proteinExistence type="predicted"/>
<evidence type="ECO:0000313" key="3">
    <source>
        <dbReference type="Proteomes" id="UP000521868"/>
    </source>
</evidence>
<feature type="signal peptide" evidence="1">
    <location>
        <begin position="1"/>
        <end position="17"/>
    </location>
</feature>